<comment type="caution">
    <text evidence="1">The sequence shown here is derived from an EMBL/GenBank/DDBJ whole genome shotgun (WGS) entry which is preliminary data.</text>
</comment>
<reference evidence="1" key="1">
    <citation type="journal article" date="2019" name="Sci. Rep.">
        <title>Draft genome of Tanacetum cinerariifolium, the natural source of mosquito coil.</title>
        <authorList>
            <person name="Yamashiro T."/>
            <person name="Shiraishi A."/>
            <person name="Satake H."/>
            <person name="Nakayama K."/>
        </authorList>
    </citation>
    <scope>NUCLEOTIDE SEQUENCE</scope>
</reference>
<gene>
    <name evidence="1" type="ORF">Tci_868390</name>
    <name evidence="2" type="ORF">Tci_869982</name>
</gene>
<dbReference type="AlphaFoldDB" id="A0A699SG67"/>
<proteinExistence type="predicted"/>
<protein>
    <submittedName>
        <fullName evidence="1">Uncharacterized protein</fullName>
    </submittedName>
</protein>
<accession>A0A699SG67</accession>
<name>A0A699SG67_TANCI</name>
<feature type="non-terminal residue" evidence="1">
    <location>
        <position position="1"/>
    </location>
</feature>
<evidence type="ECO:0000313" key="2">
    <source>
        <dbReference type="EMBL" id="GFC98012.1"/>
    </source>
</evidence>
<sequence>GSPSCLSHVAFYDPSHVGTSNAANVHSSHHADLQKGVVAVSVVGKAPAEFIRR</sequence>
<dbReference type="EMBL" id="BKCJ011160088">
    <property type="protein sequence ID" value="GFC96420.1"/>
    <property type="molecule type" value="Genomic_DNA"/>
</dbReference>
<dbReference type="EMBL" id="BKCJ011169481">
    <property type="protein sequence ID" value="GFC98012.1"/>
    <property type="molecule type" value="Genomic_DNA"/>
</dbReference>
<organism evidence="1">
    <name type="scientific">Tanacetum cinerariifolium</name>
    <name type="common">Dalmatian daisy</name>
    <name type="synonym">Chrysanthemum cinerariifolium</name>
    <dbReference type="NCBI Taxonomy" id="118510"/>
    <lineage>
        <taxon>Eukaryota</taxon>
        <taxon>Viridiplantae</taxon>
        <taxon>Streptophyta</taxon>
        <taxon>Embryophyta</taxon>
        <taxon>Tracheophyta</taxon>
        <taxon>Spermatophyta</taxon>
        <taxon>Magnoliopsida</taxon>
        <taxon>eudicotyledons</taxon>
        <taxon>Gunneridae</taxon>
        <taxon>Pentapetalae</taxon>
        <taxon>asterids</taxon>
        <taxon>campanulids</taxon>
        <taxon>Asterales</taxon>
        <taxon>Asteraceae</taxon>
        <taxon>Asteroideae</taxon>
        <taxon>Anthemideae</taxon>
        <taxon>Anthemidinae</taxon>
        <taxon>Tanacetum</taxon>
    </lineage>
</organism>
<evidence type="ECO:0000313" key="1">
    <source>
        <dbReference type="EMBL" id="GFC96420.1"/>
    </source>
</evidence>